<gene>
    <name evidence="1" type="ORF">SAMN00808754_1711</name>
</gene>
<dbReference type="STRING" id="698762.SAMN00808754_1711"/>
<sequence>MGIIGHVPGALREKLGEEATQELVAFLDQTVKGLRKNISETSAERIEWRIAEIKAEIAEAKTQIIKQVAAAQSCLMREVLALLAGEAAVVYPLLKALAK</sequence>
<evidence type="ECO:0000313" key="2">
    <source>
        <dbReference type="Proteomes" id="UP000192569"/>
    </source>
</evidence>
<dbReference type="NCBIfam" id="NF047472">
    <property type="entry name" value="LA_3696_Nterm"/>
    <property type="match status" value="1"/>
</dbReference>
<organism evidence="1 2">
    <name type="scientific">Thermanaeromonas toyohensis ToBE</name>
    <dbReference type="NCBI Taxonomy" id="698762"/>
    <lineage>
        <taxon>Bacteria</taxon>
        <taxon>Bacillati</taxon>
        <taxon>Bacillota</taxon>
        <taxon>Clostridia</taxon>
        <taxon>Neomoorellales</taxon>
        <taxon>Neomoorellaceae</taxon>
        <taxon>Thermanaeromonas</taxon>
    </lineage>
</organism>
<evidence type="ECO:0000313" key="1">
    <source>
        <dbReference type="EMBL" id="SMB96934.1"/>
    </source>
</evidence>
<dbReference type="AlphaFoldDB" id="A0A1W1VVP3"/>
<dbReference type="EMBL" id="LT838272">
    <property type="protein sequence ID" value="SMB96934.1"/>
    <property type="molecule type" value="Genomic_DNA"/>
</dbReference>
<dbReference type="Proteomes" id="UP000192569">
    <property type="component" value="Chromosome I"/>
</dbReference>
<name>A0A1W1VVP3_9FIRM</name>
<keyword evidence="2" id="KW-1185">Reference proteome</keyword>
<protein>
    <submittedName>
        <fullName evidence="1">Uncharacterized protein</fullName>
    </submittedName>
</protein>
<reference evidence="1 2" key="1">
    <citation type="submission" date="2017-04" db="EMBL/GenBank/DDBJ databases">
        <authorList>
            <person name="Afonso C.L."/>
            <person name="Miller P.J."/>
            <person name="Scott M.A."/>
            <person name="Spackman E."/>
            <person name="Goraichik I."/>
            <person name="Dimitrov K.M."/>
            <person name="Suarez D.L."/>
            <person name="Swayne D.E."/>
        </authorList>
    </citation>
    <scope>NUCLEOTIDE SEQUENCE [LARGE SCALE GENOMIC DNA]</scope>
    <source>
        <strain evidence="1 2">ToBE</strain>
    </source>
</reference>
<dbReference type="RefSeq" id="WP_422938473.1">
    <property type="nucleotide sequence ID" value="NZ_LT838272.1"/>
</dbReference>
<proteinExistence type="predicted"/>
<accession>A0A1W1VVP3</accession>